<dbReference type="EMBL" id="LSSN01005385">
    <property type="protein sequence ID" value="OMJ09604.1"/>
    <property type="molecule type" value="Genomic_DNA"/>
</dbReference>
<sequence length="141" mass="16805">MSTNQKSYNSSEGRFNSSINDHIYNQYIQKQKSYDKFTYPNPEIKKPQRVYKYNDRIPKVNDYYCKPNGIADHINSNHERDRDYIIVDVDGYGRSRNNNYSINKSHSDINKFDFNNKYAYPNNNFRDGYNYGHKEMPSGEV</sequence>
<evidence type="ECO:0000313" key="1">
    <source>
        <dbReference type="EMBL" id="OMJ09604.1"/>
    </source>
</evidence>
<evidence type="ECO:0000313" key="2">
    <source>
        <dbReference type="Proteomes" id="UP000187283"/>
    </source>
</evidence>
<proteinExistence type="predicted"/>
<dbReference type="AlphaFoldDB" id="A0A1R1X4R2"/>
<gene>
    <name evidence="1" type="ORF">AYI70_g10837</name>
</gene>
<dbReference type="Proteomes" id="UP000187283">
    <property type="component" value="Unassembled WGS sequence"/>
</dbReference>
<comment type="caution">
    <text evidence="1">The sequence shown here is derived from an EMBL/GenBank/DDBJ whole genome shotgun (WGS) entry which is preliminary data.</text>
</comment>
<organism evidence="1 2">
    <name type="scientific">Smittium culicis</name>
    <dbReference type="NCBI Taxonomy" id="133412"/>
    <lineage>
        <taxon>Eukaryota</taxon>
        <taxon>Fungi</taxon>
        <taxon>Fungi incertae sedis</taxon>
        <taxon>Zoopagomycota</taxon>
        <taxon>Kickxellomycotina</taxon>
        <taxon>Harpellomycetes</taxon>
        <taxon>Harpellales</taxon>
        <taxon>Legeriomycetaceae</taxon>
        <taxon>Smittium</taxon>
    </lineage>
</organism>
<name>A0A1R1X4R2_9FUNG</name>
<keyword evidence="2" id="KW-1185">Reference proteome</keyword>
<accession>A0A1R1X4R2</accession>
<reference evidence="1 2" key="1">
    <citation type="submission" date="2017-01" db="EMBL/GenBank/DDBJ databases">
        <authorList>
            <person name="Mah S.A."/>
            <person name="Swanson W.J."/>
            <person name="Moy G.W."/>
            <person name="Vacquier V.D."/>
        </authorList>
    </citation>
    <scope>NUCLEOTIDE SEQUENCE [LARGE SCALE GENOMIC DNA]</scope>
    <source>
        <strain evidence="1 2">GSMNP</strain>
    </source>
</reference>
<protein>
    <submittedName>
        <fullName evidence="1">Uncharacterized protein</fullName>
    </submittedName>
</protein>